<sequence>MTRTPSDSPTELAARTAVLERAAHTALAQLDASSRPDDDGVRLAAEVLKRALRPDSARPAPPLACFWLQEPDGSRWLVPGCMDRMHDADIDACTCHHLDYRLAVAERHRAEAQRAHDGVRTWTDAVIASVHAHPDGTAIMRRAAEACDTSHRAGAEKTRHRRPNAPSAPRPAH</sequence>
<evidence type="ECO:0000256" key="1">
    <source>
        <dbReference type="SAM" id="MobiDB-lite"/>
    </source>
</evidence>
<dbReference type="RefSeq" id="WP_129807731.1">
    <property type="nucleotide sequence ID" value="NZ_JAPEQJ010000002.1"/>
</dbReference>
<organism evidence="2 3">
    <name type="scientific">Streptomyces albidoflavus</name>
    <dbReference type="NCBI Taxonomy" id="1886"/>
    <lineage>
        <taxon>Bacteria</taxon>
        <taxon>Bacillati</taxon>
        <taxon>Actinomycetota</taxon>
        <taxon>Actinomycetes</taxon>
        <taxon>Kitasatosporales</taxon>
        <taxon>Streptomycetaceae</taxon>
        <taxon>Streptomyces</taxon>
        <taxon>Streptomyces albidoflavus group</taxon>
    </lineage>
</organism>
<reference evidence="2 3" key="1">
    <citation type="submission" date="2017-12" db="EMBL/GenBank/DDBJ databases">
        <title>Population genomics insights into the ecological differentiation and adaptive evolution in streptomycetes.</title>
        <authorList>
            <person name="Li Y."/>
            <person name="Huang Y."/>
        </authorList>
    </citation>
    <scope>NUCLEOTIDE SEQUENCE [LARGE SCALE GENOMIC DNA]</scope>
    <source>
        <strain evidence="2 3">FXJ.2339</strain>
    </source>
</reference>
<name>A0AB37X7Q5_9ACTN</name>
<accession>A0AB37X7Q5</accession>
<feature type="region of interest" description="Disordered" evidence="1">
    <location>
        <begin position="146"/>
        <end position="173"/>
    </location>
</feature>
<dbReference type="AlphaFoldDB" id="A0AB37X7Q5"/>
<comment type="caution">
    <text evidence="2">The sequence shown here is derived from an EMBL/GenBank/DDBJ whole genome shotgun (WGS) entry which is preliminary data.</text>
</comment>
<gene>
    <name evidence="2" type="ORF">C0Q91_30995</name>
</gene>
<feature type="compositionally biased region" description="Basic and acidic residues" evidence="1">
    <location>
        <begin position="146"/>
        <end position="157"/>
    </location>
</feature>
<evidence type="ECO:0000313" key="3">
    <source>
        <dbReference type="Proteomes" id="UP000292095"/>
    </source>
</evidence>
<proteinExistence type="predicted"/>
<dbReference type="Proteomes" id="UP000292095">
    <property type="component" value="Unassembled WGS sequence"/>
</dbReference>
<evidence type="ECO:0000313" key="2">
    <source>
        <dbReference type="EMBL" id="RZE30769.1"/>
    </source>
</evidence>
<protein>
    <submittedName>
        <fullName evidence="2">Uncharacterized protein</fullName>
    </submittedName>
</protein>
<dbReference type="EMBL" id="PKLK01000037">
    <property type="protein sequence ID" value="RZE30769.1"/>
    <property type="molecule type" value="Genomic_DNA"/>
</dbReference>